<dbReference type="PROSITE" id="PS50850">
    <property type="entry name" value="MFS"/>
    <property type="match status" value="1"/>
</dbReference>
<dbReference type="eggNOG" id="COG2814">
    <property type="taxonomic scope" value="Bacteria"/>
</dbReference>
<feature type="transmembrane region" description="Helical" evidence="4">
    <location>
        <begin position="376"/>
        <end position="397"/>
    </location>
</feature>
<dbReference type="InterPro" id="IPR020846">
    <property type="entry name" value="MFS_dom"/>
</dbReference>
<dbReference type="Proteomes" id="UP000001739">
    <property type="component" value="Chromosome 2"/>
</dbReference>
<protein>
    <submittedName>
        <fullName evidence="6">Major facilitator superfamily MFS_1</fullName>
    </submittedName>
</protein>
<dbReference type="STRING" id="398527.Bphyt_7234"/>
<evidence type="ECO:0000313" key="6">
    <source>
        <dbReference type="EMBL" id="ACD21519.1"/>
    </source>
</evidence>
<feature type="transmembrane region" description="Helical" evidence="4">
    <location>
        <begin position="52"/>
        <end position="76"/>
    </location>
</feature>
<evidence type="ECO:0000256" key="1">
    <source>
        <dbReference type="ARBA" id="ARBA00022692"/>
    </source>
</evidence>
<keyword evidence="2 4" id="KW-1133">Transmembrane helix</keyword>
<dbReference type="PANTHER" id="PTHR23537:SF1">
    <property type="entry name" value="SUGAR TRANSPORTER"/>
    <property type="match status" value="1"/>
</dbReference>
<evidence type="ECO:0000256" key="2">
    <source>
        <dbReference type="ARBA" id="ARBA00022989"/>
    </source>
</evidence>
<dbReference type="KEGG" id="bpy:Bphyt_7234"/>
<evidence type="ECO:0000256" key="4">
    <source>
        <dbReference type="SAM" id="Phobius"/>
    </source>
</evidence>
<dbReference type="SUPFAM" id="SSF103473">
    <property type="entry name" value="MFS general substrate transporter"/>
    <property type="match status" value="1"/>
</dbReference>
<dbReference type="AlphaFoldDB" id="B2TAM0"/>
<feature type="transmembrane region" description="Helical" evidence="4">
    <location>
        <begin position="309"/>
        <end position="329"/>
    </location>
</feature>
<organism evidence="6 7">
    <name type="scientific">Paraburkholderia phytofirmans (strain DSM 17436 / LMG 22146 / PsJN)</name>
    <name type="common">Burkholderia phytofirmans</name>
    <dbReference type="NCBI Taxonomy" id="398527"/>
    <lineage>
        <taxon>Bacteria</taxon>
        <taxon>Pseudomonadati</taxon>
        <taxon>Pseudomonadota</taxon>
        <taxon>Betaproteobacteria</taxon>
        <taxon>Burkholderiales</taxon>
        <taxon>Burkholderiaceae</taxon>
        <taxon>Paraburkholderia</taxon>
    </lineage>
</organism>
<feature type="transmembrane region" description="Helical" evidence="4">
    <location>
        <begin position="144"/>
        <end position="165"/>
    </location>
</feature>
<proteinExistence type="predicted"/>
<feature type="transmembrane region" description="Helical" evidence="4">
    <location>
        <begin position="350"/>
        <end position="370"/>
    </location>
</feature>
<dbReference type="GO" id="GO:0005886">
    <property type="term" value="C:plasma membrane"/>
    <property type="evidence" value="ECO:0007669"/>
    <property type="project" value="TreeGrafter"/>
</dbReference>
<accession>B2TAM0</accession>
<evidence type="ECO:0000259" key="5">
    <source>
        <dbReference type="PROSITE" id="PS50850"/>
    </source>
</evidence>
<feature type="transmembrane region" description="Helical" evidence="4">
    <location>
        <begin position="252"/>
        <end position="274"/>
    </location>
</feature>
<feature type="transmembrane region" description="Helical" evidence="4">
    <location>
        <begin position="113"/>
        <end position="132"/>
    </location>
</feature>
<sequence>MSAAPITSDSPVSLDARALFATLAGLCGSLVAIGLARFAYTPLIPSLIQAHWFTSSQAVTLGAANFAGYLVGALIGRPLASALSNRSALRMLMAVVTAAFFACAYPLSVSWFFAWRLLSGISGGAIMVLVATSILPHIPVPRRGFVSGMIFLGLGLGIATSGTLIPQLLHYGLQTTWIGLGVVALVLTAVSWFGWPSTNPPAPLAASDTHHAVRPHGLTLRVLYAQYAANALGLVPAMVLLVDYIARGLGRGAAIGADYWVLYGLAAIAGPVICGNVADRIGFGKAYRIGLLLQAAAVAVLAFSGSTLALIASTVILGIFTPGIVPLVLGRIHELVPHDHIEQRAAWSRATTAFALFQALGGYGYSYLFSHTHNDYGLIFACGAAALTLAFIGDLIASRIGTARHTAASRS</sequence>
<dbReference type="InterPro" id="IPR036259">
    <property type="entry name" value="MFS_trans_sf"/>
</dbReference>
<gene>
    <name evidence="6" type="ordered locus">Bphyt_7234</name>
</gene>
<feature type="transmembrane region" description="Helical" evidence="4">
    <location>
        <begin position="177"/>
        <end position="195"/>
    </location>
</feature>
<dbReference type="PANTHER" id="PTHR23537">
    <property type="match status" value="1"/>
</dbReference>
<keyword evidence="3 4" id="KW-0472">Membrane</keyword>
<dbReference type="InterPro" id="IPR010645">
    <property type="entry name" value="MFS_4"/>
</dbReference>
<evidence type="ECO:0000256" key="3">
    <source>
        <dbReference type="ARBA" id="ARBA00023136"/>
    </source>
</evidence>
<name>B2TAM0_PARPJ</name>
<dbReference type="EMBL" id="CP001053">
    <property type="protein sequence ID" value="ACD21519.1"/>
    <property type="molecule type" value="Genomic_DNA"/>
</dbReference>
<keyword evidence="1 4" id="KW-0812">Transmembrane</keyword>
<dbReference type="Pfam" id="PF06779">
    <property type="entry name" value="MFS_4"/>
    <property type="match status" value="1"/>
</dbReference>
<feature type="transmembrane region" description="Helical" evidence="4">
    <location>
        <begin position="286"/>
        <end position="303"/>
    </location>
</feature>
<feature type="transmembrane region" description="Helical" evidence="4">
    <location>
        <begin position="224"/>
        <end position="246"/>
    </location>
</feature>
<dbReference type="HOGENOM" id="CLU_001265_7_1_4"/>
<reference evidence="6 7" key="1">
    <citation type="journal article" date="2011" name="J. Bacteriol.">
        <title>Complete genome sequence of the plant growth-promoting endophyte Burkholderia phytofirmans strain PsJN.</title>
        <authorList>
            <person name="Weilharter A."/>
            <person name="Mitter B."/>
            <person name="Shin M.V."/>
            <person name="Chain P.S."/>
            <person name="Nowak J."/>
            <person name="Sessitsch A."/>
        </authorList>
    </citation>
    <scope>NUCLEOTIDE SEQUENCE [LARGE SCALE GENOMIC DNA]</scope>
    <source>
        <strain evidence="7">DSM 17436 / LMG 22146 / PsJN</strain>
    </source>
</reference>
<feature type="transmembrane region" description="Helical" evidence="4">
    <location>
        <begin position="18"/>
        <end position="40"/>
    </location>
</feature>
<dbReference type="Gene3D" id="1.20.1250.20">
    <property type="entry name" value="MFS general substrate transporter like domains"/>
    <property type="match status" value="2"/>
</dbReference>
<feature type="transmembrane region" description="Helical" evidence="4">
    <location>
        <begin position="88"/>
        <end position="107"/>
    </location>
</feature>
<dbReference type="OrthoDB" id="9797953at2"/>
<evidence type="ECO:0000313" key="7">
    <source>
        <dbReference type="Proteomes" id="UP000001739"/>
    </source>
</evidence>
<dbReference type="GO" id="GO:0022857">
    <property type="term" value="F:transmembrane transporter activity"/>
    <property type="evidence" value="ECO:0007669"/>
    <property type="project" value="InterPro"/>
</dbReference>
<dbReference type="RefSeq" id="WP_012429015.1">
    <property type="nucleotide sequence ID" value="NC_010676.1"/>
</dbReference>
<feature type="domain" description="Major facilitator superfamily (MFS) profile" evidence="5">
    <location>
        <begin position="13"/>
        <end position="401"/>
    </location>
</feature>